<feature type="transmembrane region" description="Helical" evidence="1">
    <location>
        <begin position="81"/>
        <end position="101"/>
    </location>
</feature>
<proteinExistence type="predicted"/>
<name>A0ABT0Z4C3_9FLAO</name>
<evidence type="ECO:0000256" key="1">
    <source>
        <dbReference type="SAM" id="Phobius"/>
    </source>
</evidence>
<feature type="transmembrane region" description="Helical" evidence="1">
    <location>
        <begin position="41"/>
        <end position="61"/>
    </location>
</feature>
<keyword evidence="3" id="KW-1185">Reference proteome</keyword>
<gene>
    <name evidence="2" type="ORF">NE848_14435</name>
</gene>
<reference evidence="2" key="1">
    <citation type="submission" date="2022-06" db="EMBL/GenBank/DDBJ databases">
        <title>Gramella sediminis sp. nov., isolated from deep-sea sediment of the Indian Ocean.</title>
        <authorList>
            <person name="Yang L."/>
        </authorList>
    </citation>
    <scope>NUCLEOTIDE SEQUENCE</scope>
    <source>
        <strain evidence="2">HMD3159</strain>
    </source>
</reference>
<feature type="transmembrane region" description="Helical" evidence="1">
    <location>
        <begin position="215"/>
        <end position="233"/>
    </location>
</feature>
<evidence type="ECO:0000313" key="3">
    <source>
        <dbReference type="Proteomes" id="UP001155077"/>
    </source>
</evidence>
<dbReference type="EMBL" id="JAMSCK010000005">
    <property type="protein sequence ID" value="MCM8570590.1"/>
    <property type="molecule type" value="Genomic_DNA"/>
</dbReference>
<comment type="caution">
    <text evidence="2">The sequence shown here is derived from an EMBL/GenBank/DDBJ whole genome shotgun (WGS) entry which is preliminary data.</text>
</comment>
<keyword evidence="1" id="KW-0812">Transmembrane</keyword>
<organism evidence="2 3">
    <name type="scientific">Gramella jeungdoensis</name>
    <dbReference type="NCBI Taxonomy" id="708091"/>
    <lineage>
        <taxon>Bacteria</taxon>
        <taxon>Pseudomonadati</taxon>
        <taxon>Bacteroidota</taxon>
        <taxon>Flavobacteriia</taxon>
        <taxon>Flavobacteriales</taxon>
        <taxon>Flavobacteriaceae</taxon>
        <taxon>Christiangramia</taxon>
    </lineage>
</organism>
<accession>A0ABT0Z4C3</accession>
<feature type="transmembrane region" description="Helical" evidence="1">
    <location>
        <begin position="174"/>
        <end position="195"/>
    </location>
</feature>
<dbReference type="Proteomes" id="UP001155077">
    <property type="component" value="Unassembled WGS sequence"/>
</dbReference>
<sequence length="245" mass="29257">MWEVFVEYRLYPTYIFEFLAAVAGIVYLSMNKNVRKADKFLVYYLIFIFFFDFLAITYGLYGHVYDFKYFEFINGTRFTSHLWITNVLSLITTTAYTFYFILQLNSKLWQRIIIYLTGIFLITSIISYFLTDNFFKTTATYPYVFGAFLICFSIAIYYLELIKTDRILNYRSELAIYISIGLLIYKLAITPLFMFQRYIRVSDDFEEVYSNVLDVANLFVYSVFIYGFIRMILEVKRSGQKVLIK</sequence>
<feature type="transmembrane region" description="Helical" evidence="1">
    <location>
        <begin position="113"/>
        <end position="131"/>
    </location>
</feature>
<evidence type="ECO:0000313" key="2">
    <source>
        <dbReference type="EMBL" id="MCM8570590.1"/>
    </source>
</evidence>
<protein>
    <submittedName>
        <fullName evidence="2">Uncharacterized protein</fullName>
    </submittedName>
</protein>
<feature type="transmembrane region" description="Helical" evidence="1">
    <location>
        <begin position="143"/>
        <end position="162"/>
    </location>
</feature>
<keyword evidence="1" id="KW-1133">Transmembrane helix</keyword>
<feature type="transmembrane region" description="Helical" evidence="1">
    <location>
        <begin position="12"/>
        <end position="29"/>
    </location>
</feature>
<keyword evidence="1" id="KW-0472">Membrane</keyword>
<dbReference type="RefSeq" id="WP_252114871.1">
    <property type="nucleotide sequence ID" value="NZ_JAMSCK010000005.1"/>
</dbReference>